<reference evidence="7" key="1">
    <citation type="journal article" date="2019" name="Science">
        <title>Mutation of a bHLH transcription factor allowed almond domestication.</title>
        <authorList>
            <person name="Sanchez-Perez R."/>
            <person name="Pavan S."/>
            <person name="Mazzeo R."/>
            <person name="Moldovan C."/>
            <person name="Aiese Cigliano R."/>
            <person name="Del Cueto J."/>
            <person name="Ricciardi F."/>
            <person name="Lotti C."/>
            <person name="Ricciardi L."/>
            <person name="Dicenta F."/>
            <person name="Lopez-Marques R.L."/>
            <person name="Lindberg Moller B."/>
        </authorList>
    </citation>
    <scope>NUCLEOTIDE SEQUENCE</scope>
</reference>
<evidence type="ECO:0000256" key="6">
    <source>
        <dbReference type="SAM" id="MobiDB-lite"/>
    </source>
</evidence>
<name>A0A4Y1QMI0_PRUDU</name>
<dbReference type="InterPro" id="IPR014717">
    <property type="entry name" value="Transl_elong_EF1B/ribsomal_bS6"/>
</dbReference>
<dbReference type="GO" id="GO:0015935">
    <property type="term" value="C:small ribosomal subunit"/>
    <property type="evidence" value="ECO:0007669"/>
    <property type="project" value="TreeGrafter"/>
</dbReference>
<dbReference type="PANTHER" id="PTHR21011">
    <property type="entry name" value="MITOCHONDRIAL 28S RIBOSOMAL PROTEIN S6"/>
    <property type="match status" value="1"/>
</dbReference>
<keyword evidence="2" id="KW-0699">rRNA-binding</keyword>
<dbReference type="InterPro" id="IPR000529">
    <property type="entry name" value="Ribosomal_bS6"/>
</dbReference>
<dbReference type="PANTHER" id="PTHR21011:SF1">
    <property type="entry name" value="SMALL RIBOSOMAL SUBUNIT PROTEIN BS6M"/>
    <property type="match status" value="1"/>
</dbReference>
<keyword evidence="5" id="KW-0687">Ribonucleoprotein</keyword>
<sequence length="280" mass="32568">METLKLVNGNGSSRNQISSLEFANGYSSFSSRRPLTSEKLSVGRRKSVIVGAKKNNNKEKKKNDNHSFVSKPDEATGLSLKLCCLKRRKFRKMVNFSLSLLTQKKVYEFLKLQLQSDLNEERMRHYEVVYLINEKHVEEVGSVKEKIQGFLREKKARIWRVSDWGMRRLAYHIKKAKNAYYILMNFEIEAKWINDFKTMLDKDERVIRHLVMKRDEAITEDCPPPPEFHTAGAGTDSDEEEEEDMEYDDEEYGDEDGIIIVDADNADIEDRKQGMVEQVA</sequence>
<comment type="similarity">
    <text evidence="1">Belongs to the bacterial ribosomal protein bS6 family.</text>
</comment>
<dbReference type="InterPro" id="IPR035980">
    <property type="entry name" value="Ribosomal_bS6_sf"/>
</dbReference>
<dbReference type="CDD" id="cd00473">
    <property type="entry name" value="bS6"/>
    <property type="match status" value="1"/>
</dbReference>
<feature type="region of interest" description="Disordered" evidence="6">
    <location>
        <begin position="218"/>
        <end position="254"/>
    </location>
</feature>
<feature type="compositionally biased region" description="Acidic residues" evidence="6">
    <location>
        <begin position="236"/>
        <end position="254"/>
    </location>
</feature>
<dbReference type="GO" id="GO:0070181">
    <property type="term" value="F:small ribosomal subunit rRNA binding"/>
    <property type="evidence" value="ECO:0007669"/>
    <property type="project" value="TreeGrafter"/>
</dbReference>
<keyword evidence="7" id="KW-0251">Elongation factor</keyword>
<dbReference type="InterPro" id="IPR020815">
    <property type="entry name" value="Ribosomal_bS6_CS"/>
</dbReference>
<evidence type="ECO:0000313" key="7">
    <source>
        <dbReference type="EMBL" id="BBG93039.1"/>
    </source>
</evidence>
<proteinExistence type="inferred from homology"/>
<dbReference type="NCBIfam" id="TIGR00166">
    <property type="entry name" value="S6"/>
    <property type="match status" value="1"/>
</dbReference>
<dbReference type="Gene3D" id="3.30.70.60">
    <property type="match status" value="1"/>
</dbReference>
<evidence type="ECO:0000256" key="5">
    <source>
        <dbReference type="ARBA" id="ARBA00023274"/>
    </source>
</evidence>
<evidence type="ECO:0000256" key="1">
    <source>
        <dbReference type="ARBA" id="ARBA00009512"/>
    </source>
</evidence>
<dbReference type="GO" id="GO:0003735">
    <property type="term" value="F:structural constituent of ribosome"/>
    <property type="evidence" value="ECO:0007669"/>
    <property type="project" value="InterPro"/>
</dbReference>
<dbReference type="HAMAP" id="MF_00360">
    <property type="entry name" value="Ribosomal_bS6"/>
    <property type="match status" value="1"/>
</dbReference>
<dbReference type="SUPFAM" id="SSF54995">
    <property type="entry name" value="Ribosomal protein S6"/>
    <property type="match status" value="1"/>
</dbReference>
<dbReference type="GO" id="GO:0005737">
    <property type="term" value="C:cytoplasm"/>
    <property type="evidence" value="ECO:0007669"/>
    <property type="project" value="UniProtKB-ARBA"/>
</dbReference>
<organism evidence="7">
    <name type="scientific">Prunus dulcis</name>
    <name type="common">Almond</name>
    <name type="synonym">Amygdalus dulcis</name>
    <dbReference type="NCBI Taxonomy" id="3755"/>
    <lineage>
        <taxon>Eukaryota</taxon>
        <taxon>Viridiplantae</taxon>
        <taxon>Streptophyta</taxon>
        <taxon>Embryophyta</taxon>
        <taxon>Tracheophyta</taxon>
        <taxon>Spermatophyta</taxon>
        <taxon>Magnoliopsida</taxon>
        <taxon>eudicotyledons</taxon>
        <taxon>Gunneridae</taxon>
        <taxon>Pentapetalae</taxon>
        <taxon>rosids</taxon>
        <taxon>fabids</taxon>
        <taxon>Rosales</taxon>
        <taxon>Rosaceae</taxon>
        <taxon>Amygdaloideae</taxon>
        <taxon>Amygdaleae</taxon>
        <taxon>Prunus</taxon>
    </lineage>
</organism>
<dbReference type="GO" id="GO:0003746">
    <property type="term" value="F:translation elongation factor activity"/>
    <property type="evidence" value="ECO:0007669"/>
    <property type="project" value="UniProtKB-KW"/>
</dbReference>
<evidence type="ECO:0000256" key="2">
    <source>
        <dbReference type="ARBA" id="ARBA00022730"/>
    </source>
</evidence>
<evidence type="ECO:0000256" key="4">
    <source>
        <dbReference type="ARBA" id="ARBA00022980"/>
    </source>
</evidence>
<accession>A0A4Y1QMI0</accession>
<protein>
    <submittedName>
        <fullName evidence="7">Translation elongation factor EF1B/ribosomal protein S6 family protein</fullName>
    </submittedName>
</protein>
<dbReference type="FunFam" id="3.30.70.60:FF:000002">
    <property type="entry name" value="30S ribosomal protein S6"/>
    <property type="match status" value="1"/>
</dbReference>
<gene>
    <name evidence="7" type="ORF">Prudu_000936</name>
</gene>
<dbReference type="Pfam" id="PF01250">
    <property type="entry name" value="Ribosomal_S6"/>
    <property type="match status" value="1"/>
</dbReference>
<dbReference type="EMBL" id="AP019297">
    <property type="protein sequence ID" value="BBG93039.1"/>
    <property type="molecule type" value="Genomic_DNA"/>
</dbReference>
<keyword evidence="7" id="KW-0648">Protein biosynthesis</keyword>
<dbReference type="AlphaFoldDB" id="A0A4Y1QMI0"/>
<dbReference type="InterPro" id="IPR020814">
    <property type="entry name" value="Ribosomal_S6_plastid/chlpt"/>
</dbReference>
<evidence type="ECO:0000256" key="3">
    <source>
        <dbReference type="ARBA" id="ARBA00022884"/>
    </source>
</evidence>
<dbReference type="PROSITE" id="PS01048">
    <property type="entry name" value="RIBOSOMAL_S6"/>
    <property type="match status" value="1"/>
</dbReference>
<keyword evidence="3" id="KW-0694">RNA-binding</keyword>
<keyword evidence="4 7" id="KW-0689">Ribosomal protein</keyword>